<dbReference type="InterPro" id="IPR020615">
    <property type="entry name" value="Thiolase_acyl_enz_int_AS"/>
</dbReference>
<evidence type="ECO:0000259" key="31">
    <source>
        <dbReference type="Pfam" id="PF00108"/>
    </source>
</evidence>
<evidence type="ECO:0000256" key="11">
    <source>
        <dbReference type="ARBA" id="ARBA00022946"/>
    </source>
</evidence>
<dbReference type="InterPro" id="IPR020613">
    <property type="entry name" value="Thiolase_CS"/>
</dbReference>
<dbReference type="InterPro" id="IPR020617">
    <property type="entry name" value="Thiolase_C"/>
</dbReference>
<reference evidence="33" key="1">
    <citation type="submission" date="2025-08" db="UniProtKB">
        <authorList>
            <consortium name="Ensembl"/>
        </authorList>
    </citation>
    <scope>IDENTIFICATION</scope>
    <source>
        <strain evidence="33">Glennie</strain>
    </source>
</reference>
<dbReference type="NCBIfam" id="TIGR01930">
    <property type="entry name" value="AcCoA-C-Actrans"/>
    <property type="match status" value="1"/>
</dbReference>
<evidence type="ECO:0000256" key="24">
    <source>
        <dbReference type="ARBA" id="ARBA00048001"/>
    </source>
</evidence>
<evidence type="ECO:0000256" key="21">
    <source>
        <dbReference type="ARBA" id="ARBA00045672"/>
    </source>
</evidence>
<comment type="similarity">
    <text evidence="5 30">Belongs to the thiolase-like superfamily. Thiolase family.</text>
</comment>
<dbReference type="InterPro" id="IPR020610">
    <property type="entry name" value="Thiolase_AS"/>
</dbReference>
<dbReference type="GO" id="GO:0005743">
    <property type="term" value="C:mitochondrial inner membrane"/>
    <property type="evidence" value="ECO:0007669"/>
    <property type="project" value="UniProtKB-SubCell"/>
</dbReference>
<evidence type="ECO:0000256" key="2">
    <source>
        <dbReference type="ARBA" id="ARBA00004273"/>
    </source>
</evidence>
<comment type="catalytic activity">
    <reaction evidence="23">
        <text>tetradecanoyl-CoA + acetyl-CoA = 3-oxohexadecanoyl-CoA + CoA</text>
        <dbReference type="Rhea" id="RHEA:18161"/>
        <dbReference type="ChEBI" id="CHEBI:57287"/>
        <dbReference type="ChEBI" id="CHEBI:57288"/>
        <dbReference type="ChEBI" id="CHEBI:57349"/>
        <dbReference type="ChEBI" id="CHEBI:57385"/>
        <dbReference type="EC" id="2.3.1.155"/>
    </reaction>
    <physiologicalReaction direction="right-to-left" evidence="23">
        <dbReference type="Rhea" id="RHEA:18163"/>
    </physiologicalReaction>
</comment>
<dbReference type="GO" id="GO:0010467">
    <property type="term" value="P:gene expression"/>
    <property type="evidence" value="ECO:0007669"/>
    <property type="project" value="Ensembl"/>
</dbReference>
<dbReference type="GeneTree" id="ENSGT01030000234626"/>
<keyword evidence="13" id="KW-0443">Lipid metabolism</keyword>
<comment type="subcellular location">
    <subcellularLocation>
        <location evidence="1">Endoplasmic reticulum</location>
    </subcellularLocation>
    <subcellularLocation>
        <location evidence="2">Mitochondrion inner membrane</location>
    </subcellularLocation>
    <subcellularLocation>
        <location evidence="3">Mitochondrion outer membrane</location>
    </subcellularLocation>
</comment>
<evidence type="ECO:0000256" key="7">
    <source>
        <dbReference type="ARBA" id="ARBA00022787"/>
    </source>
</evidence>
<dbReference type="Pfam" id="PF00108">
    <property type="entry name" value="Thiolase_N"/>
    <property type="match status" value="1"/>
</dbReference>
<dbReference type="Bgee" id="ENSOANG00000015828">
    <property type="expression patterns" value="Expressed in heart and 7 other cell types or tissues"/>
</dbReference>
<dbReference type="PANTHER" id="PTHR18919:SF153">
    <property type="entry name" value="TRIFUNCTIONAL ENZYME SUBUNIT BETA, MITOCHONDRIAL"/>
    <property type="match status" value="1"/>
</dbReference>
<dbReference type="GO" id="GO:0005654">
    <property type="term" value="C:nucleoplasm"/>
    <property type="evidence" value="ECO:0007669"/>
    <property type="project" value="Ensembl"/>
</dbReference>
<evidence type="ECO:0000256" key="14">
    <source>
        <dbReference type="ARBA" id="ARBA00023128"/>
    </source>
</evidence>
<comment type="catalytic activity">
    <reaction evidence="26">
        <text>butanoyl-CoA + acetyl-CoA = 3-oxohexanoyl-CoA + CoA</text>
        <dbReference type="Rhea" id="RHEA:31111"/>
        <dbReference type="ChEBI" id="CHEBI:57287"/>
        <dbReference type="ChEBI" id="CHEBI:57288"/>
        <dbReference type="ChEBI" id="CHEBI:57371"/>
        <dbReference type="ChEBI" id="CHEBI:62418"/>
    </reaction>
    <physiologicalReaction direction="right-to-left" evidence="26">
        <dbReference type="Rhea" id="RHEA:31113"/>
    </physiologicalReaction>
</comment>
<dbReference type="GO" id="GO:0050633">
    <property type="term" value="F:acetyl-CoA C-myristoyltransferase activity"/>
    <property type="evidence" value="ECO:0007669"/>
    <property type="project" value="UniProtKB-EC"/>
</dbReference>
<evidence type="ECO:0000259" key="32">
    <source>
        <dbReference type="Pfam" id="PF02803"/>
    </source>
</evidence>
<dbReference type="GO" id="GO:0106222">
    <property type="term" value="F:lncRNA binding"/>
    <property type="evidence" value="ECO:0007669"/>
    <property type="project" value="Ensembl"/>
</dbReference>
<keyword evidence="8" id="KW-0999">Mitochondrion inner membrane</keyword>
<keyword evidence="9" id="KW-0256">Endoplasmic reticulum</keyword>
<keyword evidence="15" id="KW-0472">Membrane</keyword>
<comment type="subunit">
    <text evidence="22">Heterotetramer of 2 alpha/HADHA and 2 beta/HADHB subunits; forms the mitochondrial trifunctional enzyme. Also purified as higher order heterooligomers including a 4 alpha/HADHA and 4 beta/HADHB heterooligomer which physiological significance remains unclear. The mitochondrial trifunctional enzyme interacts with MTLN. Interacts with RSAD2/viperin.</text>
</comment>
<feature type="domain" description="Thiolase N-terminal" evidence="31">
    <location>
        <begin position="156"/>
        <end position="426"/>
    </location>
</feature>
<feature type="domain" description="Thiolase C-terminal" evidence="32">
    <location>
        <begin position="433"/>
        <end position="572"/>
    </location>
</feature>
<comment type="catalytic activity">
    <reaction evidence="24">
        <text>hexanoyl-CoA + acetyl-CoA = 3-oxooctanoyl-CoA + CoA</text>
        <dbReference type="Rhea" id="RHEA:31203"/>
        <dbReference type="ChEBI" id="CHEBI:57287"/>
        <dbReference type="ChEBI" id="CHEBI:57288"/>
        <dbReference type="ChEBI" id="CHEBI:62619"/>
        <dbReference type="ChEBI" id="CHEBI:62620"/>
    </reaction>
    <physiologicalReaction direction="right-to-left" evidence="24">
        <dbReference type="Rhea" id="RHEA:31205"/>
    </physiologicalReaction>
</comment>
<dbReference type="PROSITE" id="PS00099">
    <property type="entry name" value="THIOLASE_3"/>
    <property type="match status" value="1"/>
</dbReference>
<reference evidence="33" key="2">
    <citation type="submission" date="2025-09" db="UniProtKB">
        <authorList>
            <consortium name="Ensembl"/>
        </authorList>
    </citation>
    <scope>IDENTIFICATION</scope>
    <source>
        <strain evidence="33">Glennie</strain>
    </source>
</reference>
<dbReference type="CDD" id="cd00751">
    <property type="entry name" value="thiolase"/>
    <property type="match status" value="1"/>
</dbReference>
<dbReference type="Pfam" id="PF02803">
    <property type="entry name" value="Thiolase_C"/>
    <property type="match status" value="1"/>
</dbReference>
<dbReference type="EC" id="2.3.1.16" evidence="18"/>
<evidence type="ECO:0000256" key="13">
    <source>
        <dbReference type="ARBA" id="ARBA00023098"/>
    </source>
</evidence>
<evidence type="ECO:0000256" key="23">
    <source>
        <dbReference type="ARBA" id="ARBA00047485"/>
    </source>
</evidence>
<evidence type="ECO:0000256" key="15">
    <source>
        <dbReference type="ARBA" id="ARBA00023136"/>
    </source>
</evidence>
<dbReference type="InterPro" id="IPR020616">
    <property type="entry name" value="Thiolase_N"/>
</dbReference>
<dbReference type="PROSITE" id="PS00098">
    <property type="entry name" value="THIOLASE_1"/>
    <property type="match status" value="1"/>
</dbReference>
<comment type="catalytic activity">
    <reaction evidence="28">
        <text>dodecanoyl-CoA + acetyl-CoA = 3-oxotetradecanoyl-CoA + CoA</text>
        <dbReference type="Rhea" id="RHEA:31091"/>
        <dbReference type="ChEBI" id="CHEBI:57287"/>
        <dbReference type="ChEBI" id="CHEBI:57288"/>
        <dbReference type="ChEBI" id="CHEBI:57375"/>
        <dbReference type="ChEBI" id="CHEBI:62543"/>
    </reaction>
    <physiologicalReaction direction="right-to-left" evidence="28">
        <dbReference type="Rhea" id="RHEA:31093"/>
    </physiologicalReaction>
</comment>
<evidence type="ECO:0000256" key="27">
    <source>
        <dbReference type="ARBA" id="ARBA00049178"/>
    </source>
</evidence>
<dbReference type="GO" id="GO:0005783">
    <property type="term" value="C:endoplasmic reticulum"/>
    <property type="evidence" value="ECO:0007669"/>
    <property type="project" value="UniProtKB-SubCell"/>
</dbReference>
<dbReference type="PROSITE" id="PS00737">
    <property type="entry name" value="THIOLASE_2"/>
    <property type="match status" value="1"/>
</dbReference>
<evidence type="ECO:0000313" key="33">
    <source>
        <dbReference type="Ensembl" id="ENSOANP00000040936.1"/>
    </source>
</evidence>
<keyword evidence="10" id="KW-0276">Fatty acid metabolism</keyword>
<evidence type="ECO:0000256" key="1">
    <source>
        <dbReference type="ARBA" id="ARBA00004240"/>
    </source>
</evidence>
<gene>
    <name evidence="33" type="primary">HADHB</name>
</gene>
<comment type="catalytic activity">
    <reaction evidence="25">
        <text>decanoyl-CoA + acetyl-CoA = 3-oxododecanoyl-CoA + CoA</text>
        <dbReference type="Rhea" id="RHEA:31183"/>
        <dbReference type="ChEBI" id="CHEBI:57287"/>
        <dbReference type="ChEBI" id="CHEBI:57288"/>
        <dbReference type="ChEBI" id="CHEBI:61430"/>
        <dbReference type="ChEBI" id="CHEBI:62615"/>
    </reaction>
    <physiologicalReaction direction="right-to-left" evidence="25">
        <dbReference type="Rhea" id="RHEA:31185"/>
    </physiologicalReaction>
</comment>
<evidence type="ECO:0000256" key="5">
    <source>
        <dbReference type="ARBA" id="ARBA00010982"/>
    </source>
</evidence>
<comment type="pathway">
    <text evidence="4">Lipid metabolism; fatty acid beta-oxidation.</text>
</comment>
<evidence type="ECO:0000256" key="26">
    <source>
        <dbReference type="ARBA" id="ARBA00048553"/>
    </source>
</evidence>
<dbReference type="InterPro" id="IPR002155">
    <property type="entry name" value="Thiolase"/>
</dbReference>
<dbReference type="GO" id="GO:0006635">
    <property type="term" value="P:fatty acid beta-oxidation"/>
    <property type="evidence" value="ECO:0007669"/>
    <property type="project" value="Ensembl"/>
</dbReference>
<dbReference type="PANTHER" id="PTHR18919">
    <property type="entry name" value="ACETYL-COA C-ACYLTRANSFERASE"/>
    <property type="match status" value="1"/>
</dbReference>
<evidence type="ECO:0000256" key="25">
    <source>
        <dbReference type="ARBA" id="ARBA00048004"/>
    </source>
</evidence>
<dbReference type="InterPro" id="IPR016039">
    <property type="entry name" value="Thiolase-like"/>
</dbReference>
<evidence type="ECO:0000256" key="3">
    <source>
        <dbReference type="ARBA" id="ARBA00004294"/>
    </source>
</evidence>
<comment type="catalytic activity">
    <reaction evidence="29">
        <text>octanoyl-CoA + acetyl-CoA = 3-oxodecanoyl-CoA + CoA</text>
        <dbReference type="Rhea" id="RHEA:31087"/>
        <dbReference type="ChEBI" id="CHEBI:57287"/>
        <dbReference type="ChEBI" id="CHEBI:57288"/>
        <dbReference type="ChEBI" id="CHEBI:57386"/>
        <dbReference type="ChEBI" id="CHEBI:62548"/>
    </reaction>
    <physiologicalReaction direction="right-to-left" evidence="29">
        <dbReference type="Rhea" id="RHEA:31089"/>
    </physiologicalReaction>
</comment>
<keyword evidence="16 30" id="KW-0012">Acyltransferase</keyword>
<evidence type="ECO:0000256" key="12">
    <source>
        <dbReference type="ARBA" id="ARBA00022990"/>
    </source>
</evidence>
<evidence type="ECO:0000256" key="6">
    <source>
        <dbReference type="ARBA" id="ARBA00022679"/>
    </source>
</evidence>
<dbReference type="GO" id="GO:0071222">
    <property type="term" value="P:cellular response to lipopolysaccharide"/>
    <property type="evidence" value="ECO:0007669"/>
    <property type="project" value="Ensembl"/>
</dbReference>
<evidence type="ECO:0000256" key="4">
    <source>
        <dbReference type="ARBA" id="ARBA00005005"/>
    </source>
</evidence>
<dbReference type="EC" id="2.3.1.155" evidence="17"/>
<proteinExistence type="inferred from homology"/>
<dbReference type="FunFam" id="3.40.47.10:FF:000020">
    <property type="entry name" value="Putative trifunctional enzyme subunit beta mitochondrial"/>
    <property type="match status" value="1"/>
</dbReference>
<dbReference type="Gene3D" id="3.40.47.10">
    <property type="match status" value="1"/>
</dbReference>
<keyword evidence="11" id="KW-0809">Transit peptide</keyword>
<dbReference type="GO" id="GO:0042645">
    <property type="term" value="C:mitochondrial nucleoid"/>
    <property type="evidence" value="ECO:0007669"/>
    <property type="project" value="Ensembl"/>
</dbReference>
<dbReference type="SUPFAM" id="SSF53901">
    <property type="entry name" value="Thiolase-like"/>
    <property type="match status" value="2"/>
</dbReference>
<accession>A0A6I8NJU5</accession>
<keyword evidence="6 30" id="KW-0808">Transferase</keyword>
<dbReference type="AlphaFoldDB" id="A0A6I8NJU5"/>
<dbReference type="OMA" id="MTAFPEP"/>
<evidence type="ECO:0000256" key="16">
    <source>
        <dbReference type="ARBA" id="ARBA00023315"/>
    </source>
</evidence>
<evidence type="ECO:0000256" key="29">
    <source>
        <dbReference type="ARBA" id="ARBA00049542"/>
    </source>
</evidence>
<comment type="function">
    <text evidence="21">Mitochondrial trifunctional enzyme catalyzes the last three of the four reactions of the mitochondrial beta-oxidation pathway. The mitochondrial beta-oxidation pathway is the major energy-producing process in tissues and is performed through four consecutive reactions breaking down fatty acids into acetyl-CoA. Among the enzymes involved in this pathway, the trifunctional enzyme exhibits specificity for long-chain fatty acids. Mitochondrial trifunctional enzyme is a heterotetrameric complex composed of two proteins, the trifunctional enzyme subunit alpha/HADHA carries the 2,3-enoyl-CoA hydratase and the 3-hydroxyacyl-CoA dehydrogenase activities, while the trifunctional enzyme subunit beta/HADHB described here bears the 3-ketoacyl-CoA thiolase activity.</text>
</comment>
<dbReference type="FunCoup" id="A0A6I8NJU5">
    <property type="interactions" value="2021"/>
</dbReference>
<sequence>MLSSEVHEIQNLRNGVGKKHDFGKKHLVSPTSIAFYNCGWIMNPQEGFPVINREQNVVGNPHLEGGEPQSVNYSTFYVNMRSSLKCSNLTGKSSCSSLLDFKMASILSQSFRNLPTTAKWVLKFSARPLSCSFQLQAPAVQTKTKKTLSKPNVKNVVVVDGVRIPFLLSGTSYKDLMPHDLARAALTGLLHRTNVPKEVVDYIVYGTVIQEVKTSNVAREAALGAGFSNKTPAHTVTMACISSNQAMTTGFGMIAAGQCDVVVAGGVELMSDVPIRHSRKMRKLMLDLNKAKSLGQKLSMASKFRMDFLAPELPAVAEFSTSETMGHSADRLAAAFSVSRSEQDEYAMRSHSLAKKAQDEGLLTDIVSFKVPGKDTVTKDNGVRPSSMEQMAKLKPAFVKPYGTVTAANSSFLTDGASAMLIMSEEKALAMGYKPKAYLRDFVYVSQDPKDQLLLGPTYATPKVLERAGLTMNDIDVFEFHEAFSGQILANMKAMDSDWFAQNYMGRKSKVGAPPLEKFNNWGGSLSLGHPFGATGCRLVMAAANRLKKEGGQYGVVAACAAGGQGHAMIVEVYPQ</sequence>
<evidence type="ECO:0000256" key="17">
    <source>
        <dbReference type="ARBA" id="ARBA00024058"/>
    </source>
</evidence>
<dbReference type="Ensembl" id="ENSOANT00000073682.1">
    <property type="protein sequence ID" value="ENSOANP00000040936.1"/>
    <property type="gene ID" value="ENSOANG00000015828.3"/>
</dbReference>
<evidence type="ECO:0000256" key="20">
    <source>
        <dbReference type="ARBA" id="ARBA00043259"/>
    </source>
</evidence>
<dbReference type="GO" id="GO:0016507">
    <property type="term" value="C:mitochondrial fatty acid beta-oxidation multienzyme complex"/>
    <property type="evidence" value="ECO:0007669"/>
    <property type="project" value="Ensembl"/>
</dbReference>
<evidence type="ECO:0000256" key="9">
    <source>
        <dbReference type="ARBA" id="ARBA00022824"/>
    </source>
</evidence>
<evidence type="ECO:0000256" key="30">
    <source>
        <dbReference type="RuleBase" id="RU003557"/>
    </source>
</evidence>
<name>A0A6I8NJU5_ORNAN</name>
<keyword evidence="12" id="KW-0007">Acetylation</keyword>
<evidence type="ECO:0000313" key="34">
    <source>
        <dbReference type="Proteomes" id="UP000002279"/>
    </source>
</evidence>
<dbReference type="Proteomes" id="UP000002279">
    <property type="component" value="Unplaced"/>
</dbReference>
<evidence type="ECO:0000256" key="19">
    <source>
        <dbReference type="ARBA" id="ARBA00039414"/>
    </source>
</evidence>
<protein>
    <recommendedName>
        <fullName evidence="19">Trifunctional enzyme subunit beta, mitochondrial</fullName>
        <ecNumber evidence="17">2.3.1.155</ecNumber>
        <ecNumber evidence="18">2.3.1.16</ecNumber>
    </recommendedName>
    <alternativeName>
        <fullName evidence="20">TP-beta</fullName>
    </alternativeName>
</protein>
<evidence type="ECO:0000256" key="22">
    <source>
        <dbReference type="ARBA" id="ARBA00046418"/>
    </source>
</evidence>
<comment type="catalytic activity">
    <reaction evidence="27">
        <text>an acyl-CoA + acetyl-CoA = a 3-oxoacyl-CoA + CoA</text>
        <dbReference type="Rhea" id="RHEA:21564"/>
        <dbReference type="ChEBI" id="CHEBI:57287"/>
        <dbReference type="ChEBI" id="CHEBI:57288"/>
        <dbReference type="ChEBI" id="CHEBI:58342"/>
        <dbReference type="ChEBI" id="CHEBI:90726"/>
        <dbReference type="EC" id="2.3.1.16"/>
    </reaction>
    <physiologicalReaction direction="right-to-left" evidence="27">
        <dbReference type="Rhea" id="RHEA:21566"/>
    </physiologicalReaction>
</comment>
<keyword evidence="7" id="KW-1000">Mitochondrion outer membrane</keyword>
<evidence type="ECO:0000256" key="10">
    <source>
        <dbReference type="ARBA" id="ARBA00022832"/>
    </source>
</evidence>
<evidence type="ECO:0000256" key="8">
    <source>
        <dbReference type="ARBA" id="ARBA00022792"/>
    </source>
</evidence>
<dbReference type="GO" id="GO:0005741">
    <property type="term" value="C:mitochondrial outer membrane"/>
    <property type="evidence" value="ECO:0007669"/>
    <property type="project" value="UniProtKB-SubCell"/>
</dbReference>
<keyword evidence="34" id="KW-1185">Reference proteome</keyword>
<dbReference type="InParanoid" id="A0A6I8NJU5"/>
<evidence type="ECO:0000256" key="28">
    <source>
        <dbReference type="ARBA" id="ARBA00049270"/>
    </source>
</evidence>
<keyword evidence="14" id="KW-0496">Mitochondrion</keyword>
<organism evidence="33 34">
    <name type="scientific">Ornithorhynchus anatinus</name>
    <name type="common">Duckbill platypus</name>
    <dbReference type="NCBI Taxonomy" id="9258"/>
    <lineage>
        <taxon>Eukaryota</taxon>
        <taxon>Metazoa</taxon>
        <taxon>Chordata</taxon>
        <taxon>Craniata</taxon>
        <taxon>Vertebrata</taxon>
        <taxon>Euteleostomi</taxon>
        <taxon>Mammalia</taxon>
        <taxon>Monotremata</taxon>
        <taxon>Ornithorhynchidae</taxon>
        <taxon>Ornithorhynchus</taxon>
    </lineage>
</organism>
<evidence type="ECO:0000256" key="18">
    <source>
        <dbReference type="ARBA" id="ARBA00024073"/>
    </source>
</evidence>
<dbReference type="GO" id="GO:0003985">
    <property type="term" value="F:acetyl-CoA C-acetyltransferase activity"/>
    <property type="evidence" value="ECO:0007669"/>
    <property type="project" value="Ensembl"/>
</dbReference>